<dbReference type="AlphaFoldDB" id="A0A9X8D408"/>
<comment type="caution">
    <text evidence="2">The sequence shown here is derived from an EMBL/GenBank/DDBJ whole genome shotgun (WGS) entry which is preliminary data.</text>
</comment>
<keyword evidence="3" id="KW-1185">Reference proteome</keyword>
<dbReference type="OrthoDB" id="9153796at2"/>
<keyword evidence="1" id="KW-0472">Membrane</keyword>
<dbReference type="RefSeq" id="WP_147400456.1">
    <property type="nucleotide sequence ID" value="NZ_QXMN01000019.1"/>
</dbReference>
<evidence type="ECO:0000313" key="2">
    <source>
        <dbReference type="EMBL" id="RIX78603.1"/>
    </source>
</evidence>
<gene>
    <name evidence="2" type="ORF">D3H34_16270</name>
</gene>
<feature type="transmembrane region" description="Helical" evidence="1">
    <location>
        <begin position="111"/>
        <end position="127"/>
    </location>
</feature>
<evidence type="ECO:0000313" key="3">
    <source>
        <dbReference type="Proteomes" id="UP000265619"/>
    </source>
</evidence>
<proteinExistence type="predicted"/>
<feature type="transmembrane region" description="Helical" evidence="1">
    <location>
        <begin position="87"/>
        <end position="105"/>
    </location>
</feature>
<protein>
    <submittedName>
        <fullName evidence="2">Uncharacterized protein</fullName>
    </submittedName>
</protein>
<keyword evidence="1" id="KW-1133">Transmembrane helix</keyword>
<name>A0A9X8D408_9BURK</name>
<accession>A0A9X8D408</accession>
<organism evidence="2 3">
    <name type="scientific">Acidovorax cavernicola</name>
    <dbReference type="NCBI Taxonomy" id="1675792"/>
    <lineage>
        <taxon>Bacteria</taxon>
        <taxon>Pseudomonadati</taxon>
        <taxon>Pseudomonadota</taxon>
        <taxon>Betaproteobacteria</taxon>
        <taxon>Burkholderiales</taxon>
        <taxon>Comamonadaceae</taxon>
        <taxon>Acidovorax</taxon>
    </lineage>
</organism>
<dbReference type="EMBL" id="QXMN01000019">
    <property type="protein sequence ID" value="RIX78603.1"/>
    <property type="molecule type" value="Genomic_DNA"/>
</dbReference>
<sequence length="144" mass="15956">MEEAQTAYFLDRYSKMTDEELSYLLVTRGDSLSEEAGNALRIVLSGRNPSGIRDEIRATAADVGAQVQHAHKEAEKKAESDRATRKGFRFACIGLFVIGLLVLMFGPTEGGTALCVAAFAIFLYIEIHRLIRRFLAALFNPDSR</sequence>
<dbReference type="Proteomes" id="UP000265619">
    <property type="component" value="Unassembled WGS sequence"/>
</dbReference>
<keyword evidence="1" id="KW-0812">Transmembrane</keyword>
<reference evidence="2 3" key="1">
    <citation type="submission" date="2018-09" db="EMBL/GenBank/DDBJ databases">
        <title>Acidovorax cavernicola nov. sp. isolated from Gruta de las Maravillas (Aracena, Spain).</title>
        <authorList>
            <person name="Jurado V."/>
            <person name="Gutierrez-Patricio S."/>
            <person name="Gonzalez-Pimentel J.L."/>
            <person name="Miller A.Z."/>
            <person name="Laiz L."/>
            <person name="Saiz-Jimenez C."/>
        </authorList>
    </citation>
    <scope>NUCLEOTIDE SEQUENCE [LARGE SCALE GENOMIC DNA]</scope>
    <source>
        <strain evidence="2 3">1011MAR4D40.2</strain>
    </source>
</reference>
<evidence type="ECO:0000256" key="1">
    <source>
        <dbReference type="SAM" id="Phobius"/>
    </source>
</evidence>